<sequence length="467" mass="54525">MDRRLQSDQTVDQSTNSQGQWPDFIWFLMKMSGLFYHGTVVTKRRCTRCEIDKYEGNDGIGATQRVVANGTYEEVDPMSHFEMDMVPQEPHLSPFDRQDRPCQACETCWWDRQGNVAIYSDETIGLKRWNHAGSWLISLSILYTTILLIIFEIVKIISKIFAKKQLLLHLLNYSAFVCPLSVFPVMNICSKVKSALSGKGIGLWATAMNARFVVQRFQFLDLAKQGIPNRPFLAICLIWPLFCSTYRAIINIYLECRYDIVVIMWCLTVFICELIWGCFVYIIYLTRASFQVQFTLLLDFVKKHEGDFNLCHNIIRRFTIEFRCFRNCVSVYMAAMIPICVLGASTTATWQYSLYDFFKKNHSGSNDEFERSFDVNVNINIMIWSEVAMFSFLGPLAVGGLDVVYIWENFRINLIFMQNNQHRRFWRKMLLFLEYVEEQTPFISFTTVLSILSLYLGFQFESQSVLY</sequence>
<feature type="transmembrane region" description="Helical" evidence="1">
    <location>
        <begin position="232"/>
        <end position="254"/>
    </location>
</feature>
<reference evidence="2" key="1">
    <citation type="submission" date="2021-10" db="EMBL/GenBank/DDBJ databases">
        <title>Tropical sea cucumber genome reveals ecological adaptation and Cuvierian tubules defense mechanism.</title>
        <authorList>
            <person name="Chen T."/>
        </authorList>
    </citation>
    <scope>NUCLEOTIDE SEQUENCE</scope>
    <source>
        <strain evidence="2">Nanhai2018</strain>
        <tissue evidence="2">Muscle</tissue>
    </source>
</reference>
<dbReference type="EMBL" id="JAIZAY010000008">
    <property type="protein sequence ID" value="KAJ8037571.1"/>
    <property type="molecule type" value="Genomic_DNA"/>
</dbReference>
<protein>
    <submittedName>
        <fullName evidence="2">Uncharacterized protein</fullName>
    </submittedName>
</protein>
<evidence type="ECO:0000313" key="2">
    <source>
        <dbReference type="EMBL" id="KAJ8037571.1"/>
    </source>
</evidence>
<keyword evidence="3" id="KW-1185">Reference proteome</keyword>
<dbReference type="AlphaFoldDB" id="A0A9Q1C2S4"/>
<proteinExistence type="predicted"/>
<feature type="transmembrane region" description="Helical" evidence="1">
    <location>
        <begin position="439"/>
        <end position="458"/>
    </location>
</feature>
<accession>A0A9Q1C2S4</accession>
<organism evidence="2 3">
    <name type="scientific">Holothuria leucospilota</name>
    <name type="common">Black long sea cucumber</name>
    <name type="synonym">Mertensiothuria leucospilota</name>
    <dbReference type="NCBI Taxonomy" id="206669"/>
    <lineage>
        <taxon>Eukaryota</taxon>
        <taxon>Metazoa</taxon>
        <taxon>Echinodermata</taxon>
        <taxon>Eleutherozoa</taxon>
        <taxon>Echinozoa</taxon>
        <taxon>Holothuroidea</taxon>
        <taxon>Aspidochirotacea</taxon>
        <taxon>Aspidochirotida</taxon>
        <taxon>Holothuriidae</taxon>
        <taxon>Holothuria</taxon>
    </lineage>
</organism>
<feature type="transmembrane region" description="Helical" evidence="1">
    <location>
        <begin position="387"/>
        <end position="407"/>
    </location>
</feature>
<feature type="transmembrane region" description="Helical" evidence="1">
    <location>
        <begin position="260"/>
        <end position="284"/>
    </location>
</feature>
<dbReference type="Proteomes" id="UP001152320">
    <property type="component" value="Chromosome 8"/>
</dbReference>
<evidence type="ECO:0000313" key="3">
    <source>
        <dbReference type="Proteomes" id="UP001152320"/>
    </source>
</evidence>
<keyword evidence="1" id="KW-0812">Transmembrane</keyword>
<dbReference type="OrthoDB" id="10042460at2759"/>
<evidence type="ECO:0000256" key="1">
    <source>
        <dbReference type="SAM" id="Phobius"/>
    </source>
</evidence>
<comment type="caution">
    <text evidence="2">The sequence shown here is derived from an EMBL/GenBank/DDBJ whole genome shotgun (WGS) entry which is preliminary data.</text>
</comment>
<keyword evidence="1" id="KW-0472">Membrane</keyword>
<name>A0A9Q1C2S4_HOLLE</name>
<gene>
    <name evidence="2" type="ORF">HOLleu_18416</name>
</gene>
<keyword evidence="1" id="KW-1133">Transmembrane helix</keyword>
<feature type="transmembrane region" description="Helical" evidence="1">
    <location>
        <begin position="135"/>
        <end position="154"/>
    </location>
</feature>
<feature type="transmembrane region" description="Helical" evidence="1">
    <location>
        <begin position="166"/>
        <end position="186"/>
    </location>
</feature>